<dbReference type="GO" id="GO:0008083">
    <property type="term" value="F:growth factor activity"/>
    <property type="evidence" value="ECO:0007669"/>
    <property type="project" value="UniProtKB-KW"/>
</dbReference>
<evidence type="ECO:0000256" key="3">
    <source>
        <dbReference type="ARBA" id="ARBA00022525"/>
    </source>
</evidence>
<dbReference type="CDD" id="cd13765">
    <property type="entry name" value="TGF_beta_ADMP"/>
    <property type="match status" value="1"/>
</dbReference>
<evidence type="ECO:0000256" key="1">
    <source>
        <dbReference type="ARBA" id="ARBA00004613"/>
    </source>
</evidence>
<keyword evidence="10" id="KW-1133">Transmembrane helix</keyword>
<keyword evidence="7" id="KW-0325">Glycoprotein</keyword>
<dbReference type="Proteomes" id="UP000265100">
    <property type="component" value="Chromosome 8"/>
</dbReference>
<dbReference type="Ensembl" id="ENSACLT00000086933.1">
    <property type="protein sequence ID" value="ENSACLP00000080169.1"/>
    <property type="gene ID" value="ENSACLG00000021636.2"/>
</dbReference>
<dbReference type="Pfam" id="PF00019">
    <property type="entry name" value="TGF_beta"/>
    <property type="match status" value="1"/>
</dbReference>
<keyword evidence="6" id="KW-1015">Disulfide bond</keyword>
<evidence type="ECO:0000256" key="2">
    <source>
        <dbReference type="ARBA" id="ARBA00006656"/>
    </source>
</evidence>
<keyword evidence="10" id="KW-0472">Membrane</keyword>
<dbReference type="GO" id="GO:0005615">
    <property type="term" value="C:extracellular space"/>
    <property type="evidence" value="ECO:0007669"/>
    <property type="project" value="TreeGrafter"/>
</dbReference>
<reference evidence="12" key="2">
    <citation type="submission" date="2025-08" db="UniProtKB">
        <authorList>
            <consortium name="Ensembl"/>
        </authorList>
    </citation>
    <scope>IDENTIFICATION</scope>
</reference>
<dbReference type="InterPro" id="IPR015615">
    <property type="entry name" value="TGF-beta-rel"/>
</dbReference>
<evidence type="ECO:0000256" key="9">
    <source>
        <dbReference type="SAM" id="MobiDB-lite"/>
    </source>
</evidence>
<dbReference type="InterPro" id="IPR029034">
    <property type="entry name" value="Cystine-knot_cytokine"/>
</dbReference>
<reference evidence="12" key="3">
    <citation type="submission" date="2025-09" db="UniProtKB">
        <authorList>
            <consortium name="Ensembl"/>
        </authorList>
    </citation>
    <scope>IDENTIFICATION</scope>
</reference>
<evidence type="ECO:0000256" key="4">
    <source>
        <dbReference type="ARBA" id="ARBA00022729"/>
    </source>
</evidence>
<proteinExistence type="inferred from homology"/>
<feature type="domain" description="TGF-beta family profile" evidence="11">
    <location>
        <begin position="222"/>
        <end position="344"/>
    </location>
</feature>
<dbReference type="PROSITE" id="PS51362">
    <property type="entry name" value="TGF_BETA_2"/>
    <property type="match status" value="1"/>
</dbReference>
<feature type="transmembrane region" description="Helical" evidence="10">
    <location>
        <begin position="99"/>
        <end position="124"/>
    </location>
</feature>
<comment type="subcellular location">
    <subcellularLocation>
        <location evidence="1">Secreted</location>
    </subcellularLocation>
</comment>
<keyword evidence="3" id="KW-0964">Secreted</keyword>
<dbReference type="FunFam" id="2.10.90.10:FF:000001">
    <property type="entry name" value="Bone morphogenetic protein 4"/>
    <property type="match status" value="1"/>
</dbReference>
<keyword evidence="4" id="KW-0732">Signal</keyword>
<dbReference type="InterPro" id="IPR001839">
    <property type="entry name" value="TGF-b_C"/>
</dbReference>
<sequence>QTLAEFFVKTSACVTPLAIPQDGLDATKMARQKLDRLFYLKDIPRPAVAPQKKAPQFMLDLFNVVSVTDGTPKSQTDILEGNTVRSFSDKGEKQQYFHFFNLSSFVIVSVCLLVVGFFPLFFFLQVALYEVLENLVKPWRGNLITSRLVPLYTQGWEVFNVTQIVKKKKKIHNFIFFSVLHSSKQNVELTDTSDRNVKMVIIFYPNLITGQAQPEPAAPEHRSRRPRASSSVMPLDSSQHCQRISLFVDFEEIGWSGWIISPRGYNAYHCTGSCPFPLGVGIRATNHATVRSIMHALKVTSDEVEAPCCVPDTLQSMSLLYFDDEENVVLKQYDDMMALSCGCH</sequence>
<evidence type="ECO:0000256" key="6">
    <source>
        <dbReference type="ARBA" id="ARBA00023157"/>
    </source>
</evidence>
<evidence type="ECO:0000256" key="10">
    <source>
        <dbReference type="SAM" id="Phobius"/>
    </source>
</evidence>
<evidence type="ECO:0000256" key="5">
    <source>
        <dbReference type="ARBA" id="ARBA00023030"/>
    </source>
</evidence>
<dbReference type="InterPro" id="IPR017948">
    <property type="entry name" value="TGFb_CS"/>
</dbReference>
<evidence type="ECO:0000256" key="8">
    <source>
        <dbReference type="RuleBase" id="RU000354"/>
    </source>
</evidence>
<dbReference type="Gene3D" id="2.10.90.10">
    <property type="entry name" value="Cystine-knot cytokines"/>
    <property type="match status" value="1"/>
</dbReference>
<feature type="region of interest" description="Disordered" evidence="9">
    <location>
        <begin position="212"/>
        <end position="236"/>
    </location>
</feature>
<evidence type="ECO:0000256" key="7">
    <source>
        <dbReference type="ARBA" id="ARBA00023180"/>
    </source>
</evidence>
<dbReference type="GeneTree" id="ENSGT00940000167859"/>
<dbReference type="PROSITE" id="PS00250">
    <property type="entry name" value="TGF_BETA_1"/>
    <property type="match status" value="1"/>
</dbReference>
<reference evidence="12" key="1">
    <citation type="submission" date="2018-05" db="EMBL/GenBank/DDBJ databases">
        <authorList>
            <person name="Datahose"/>
        </authorList>
    </citation>
    <scope>NUCLEOTIDE SEQUENCE</scope>
</reference>
<evidence type="ECO:0000259" key="11">
    <source>
        <dbReference type="PROSITE" id="PS51362"/>
    </source>
</evidence>
<protein>
    <recommendedName>
        <fullName evidence="11">TGF-beta family profile domain-containing protein</fullName>
    </recommendedName>
</protein>
<dbReference type="PANTHER" id="PTHR11848">
    <property type="entry name" value="TGF-BETA FAMILY"/>
    <property type="match status" value="1"/>
</dbReference>
<keyword evidence="13" id="KW-1185">Reference proteome</keyword>
<dbReference type="GO" id="GO:0005125">
    <property type="term" value="F:cytokine activity"/>
    <property type="evidence" value="ECO:0007669"/>
    <property type="project" value="TreeGrafter"/>
</dbReference>
<dbReference type="AlphaFoldDB" id="A0AAX7VET2"/>
<evidence type="ECO:0000313" key="13">
    <source>
        <dbReference type="Proteomes" id="UP000265100"/>
    </source>
</evidence>
<keyword evidence="10" id="KW-0812">Transmembrane</keyword>
<dbReference type="SUPFAM" id="SSF57501">
    <property type="entry name" value="Cystine-knot cytokines"/>
    <property type="match status" value="1"/>
</dbReference>
<organism evidence="12 13">
    <name type="scientific">Astatotilapia calliptera</name>
    <name type="common">Eastern happy</name>
    <name type="synonym">Chromis callipterus</name>
    <dbReference type="NCBI Taxonomy" id="8154"/>
    <lineage>
        <taxon>Eukaryota</taxon>
        <taxon>Metazoa</taxon>
        <taxon>Chordata</taxon>
        <taxon>Craniata</taxon>
        <taxon>Vertebrata</taxon>
        <taxon>Euteleostomi</taxon>
        <taxon>Actinopterygii</taxon>
        <taxon>Neopterygii</taxon>
        <taxon>Teleostei</taxon>
        <taxon>Neoteleostei</taxon>
        <taxon>Acanthomorphata</taxon>
        <taxon>Ovalentaria</taxon>
        <taxon>Cichlomorphae</taxon>
        <taxon>Cichliformes</taxon>
        <taxon>Cichlidae</taxon>
        <taxon>African cichlids</taxon>
        <taxon>Pseudocrenilabrinae</taxon>
        <taxon>Haplochromini</taxon>
        <taxon>Astatotilapia</taxon>
    </lineage>
</organism>
<dbReference type="SMART" id="SM00204">
    <property type="entry name" value="TGFB"/>
    <property type="match status" value="1"/>
</dbReference>
<accession>A0AAX7VET2</accession>
<keyword evidence="5 8" id="KW-0339">Growth factor</keyword>
<name>A0AAX7VET2_ASTCA</name>
<evidence type="ECO:0000313" key="12">
    <source>
        <dbReference type="Ensembl" id="ENSACLP00000080169.1"/>
    </source>
</evidence>
<comment type="similarity">
    <text evidence="2 8">Belongs to the TGF-beta family.</text>
</comment>
<dbReference type="PANTHER" id="PTHR11848:SF277">
    <property type="entry name" value="TGF-BETA FAMILY PROFILE DOMAIN-CONTAINING PROTEIN"/>
    <property type="match status" value="1"/>
</dbReference>
<dbReference type="Gene3D" id="2.60.120.970">
    <property type="match status" value="1"/>
</dbReference>
<dbReference type="GO" id="GO:0035239">
    <property type="term" value="P:tube morphogenesis"/>
    <property type="evidence" value="ECO:0007669"/>
    <property type="project" value="UniProtKB-ARBA"/>
</dbReference>